<name>Q5TN22_ANOGA</name>
<accession>Q5TN22</accession>
<dbReference type="AlphaFoldDB" id="Q5TN22"/>
<protein>
    <submittedName>
        <fullName evidence="1">AGAP012172-PA</fullName>
    </submittedName>
</protein>
<proteinExistence type="predicted"/>
<gene>
    <name evidence="1" type="ORF">AgaP_AGAP012172</name>
</gene>
<reference evidence="1" key="3">
    <citation type="journal article" date="2004" name="Trends Parasitol.">
        <title>The Anopheles gambiae genome: an update.</title>
        <authorList>
            <person name="Mongin E."/>
            <person name="Louis C."/>
            <person name="Holt R.A."/>
            <person name="Birney E."/>
            <person name="Collins F.H."/>
        </authorList>
    </citation>
    <scope>NUCLEOTIDE SEQUENCE</scope>
    <source>
        <strain evidence="1">PEST</strain>
    </source>
</reference>
<reference evidence="1" key="1">
    <citation type="journal article" date="2002" name="Science">
        <title>The genome sequence of the malaria mosquito Anopheles gambiae.</title>
        <authorList>
            <person name="Holt R.A."/>
            <person name="Subramanian G.M."/>
            <person name="Halpern A."/>
            <person name="Sutton G.G."/>
            <person name="Charlab R."/>
            <person name="Nusskern D.R."/>
            <person name="Wincker P."/>
            <person name="Clark A.G."/>
            <person name="Ribeiro J.M."/>
            <person name="Wides R."/>
            <person name="Salzberg S.L."/>
            <person name="Loftus B."/>
            <person name="Yandell M."/>
            <person name="Majoros W.H."/>
            <person name="Rusch D.B."/>
            <person name="Lai Z."/>
            <person name="Kraft C.L."/>
            <person name="Abril J.F."/>
            <person name="Anthouard V."/>
            <person name="Arensburger P."/>
            <person name="Atkinson P.W."/>
            <person name="Baden H."/>
            <person name="de Berardinis V."/>
            <person name="Baldwin D."/>
            <person name="Benes V."/>
            <person name="Biedler J."/>
            <person name="Blass C."/>
            <person name="Bolanos R."/>
            <person name="Boscus D."/>
            <person name="Barnstead M."/>
            <person name="Cai S."/>
            <person name="Center A."/>
            <person name="Chaturverdi K."/>
            <person name="Christophides G.K."/>
            <person name="Chrystal M.A."/>
            <person name="Clamp M."/>
            <person name="Cravchik A."/>
            <person name="Curwen V."/>
            <person name="Dana A."/>
            <person name="Delcher A."/>
            <person name="Dew I."/>
            <person name="Evans C.A."/>
            <person name="Flanigan M."/>
            <person name="Grundschober-Freimoser A."/>
            <person name="Friedli L."/>
            <person name="Gu Z."/>
            <person name="Guan P."/>
            <person name="Guigo R."/>
            <person name="Hillenmeyer M.E."/>
            <person name="Hladun S.L."/>
            <person name="Hogan J.R."/>
            <person name="Hong Y.S."/>
            <person name="Hoover J."/>
            <person name="Jaillon O."/>
            <person name="Ke Z."/>
            <person name="Kodira C."/>
            <person name="Kokoza E."/>
            <person name="Koutsos A."/>
            <person name="Letunic I."/>
            <person name="Levitsky A."/>
            <person name="Liang Y."/>
            <person name="Lin J.J."/>
            <person name="Lobo N.F."/>
            <person name="Lopez J.R."/>
            <person name="Malek J.A."/>
            <person name="McIntosh T.C."/>
            <person name="Meister S."/>
            <person name="Miller J."/>
            <person name="Mobarry C."/>
            <person name="Mongin E."/>
            <person name="Murphy S.D."/>
            <person name="O'Brochta D.A."/>
            <person name="Pfannkoch C."/>
            <person name="Qi R."/>
            <person name="Regier M.A."/>
            <person name="Remington K."/>
            <person name="Shao H."/>
            <person name="Sharakhova M.V."/>
            <person name="Sitter C.D."/>
            <person name="Shetty J."/>
            <person name="Smith T.J."/>
            <person name="Strong R."/>
            <person name="Sun J."/>
            <person name="Thomasova D."/>
            <person name="Ton L.Q."/>
            <person name="Topalis P."/>
            <person name="Tu Z."/>
            <person name="Unger M.F."/>
            <person name="Walenz B."/>
            <person name="Wang A."/>
            <person name="Wang J."/>
            <person name="Wang M."/>
            <person name="Wang X."/>
            <person name="Woodford K.J."/>
            <person name="Wortman J.R."/>
            <person name="Wu M."/>
            <person name="Yao A."/>
            <person name="Zdobnov E.M."/>
            <person name="Zhang H."/>
            <person name="Zhao Q."/>
            <person name="Zhao S."/>
            <person name="Zhu S.C."/>
            <person name="Zhimulev I."/>
            <person name="Coluzzi M."/>
            <person name="della Torre A."/>
            <person name="Roth C.W."/>
            <person name="Louis C."/>
            <person name="Kalush F."/>
            <person name="Mural R.J."/>
            <person name="Myers E.W."/>
            <person name="Adams M.D."/>
            <person name="Smith H.O."/>
            <person name="Broder S."/>
            <person name="Gardner M.J."/>
            <person name="Fraser C.M."/>
            <person name="Birney E."/>
            <person name="Bork P."/>
            <person name="Brey P.T."/>
            <person name="Venter J.C."/>
            <person name="Weissenbach J."/>
            <person name="Kafatos F.C."/>
            <person name="Collins F.H."/>
            <person name="Hoffman S.L."/>
        </authorList>
    </citation>
    <scope>NUCLEOTIDE SEQUENCE [LARGE SCALE GENOMIC DNA]</scope>
    <source>
        <strain evidence="1">PEST</strain>
    </source>
</reference>
<reference evidence="1" key="5">
    <citation type="submission" date="2011-05" db="EMBL/GenBank/DDBJ databases">
        <authorList>
            <consortium name="VectorBase"/>
        </authorList>
    </citation>
    <scope>NUCLEOTIDE SEQUENCE</scope>
    <source>
        <strain evidence="1">PEST</strain>
    </source>
</reference>
<reference evidence="1" key="4">
    <citation type="journal article" date="2007" name="Genome Biol.">
        <title>Update of the Anopheles gambiae PEST genome assembly.</title>
        <authorList>
            <person name="Sharakhova M.V."/>
            <person name="Hammond M.P."/>
            <person name="Lobo N.F."/>
            <person name="Krzywinski J."/>
            <person name="Unger M.F."/>
            <person name="Hillenmeyer M.E."/>
            <person name="Bruggner R.V."/>
            <person name="Birney E."/>
            <person name="Collins F.H."/>
        </authorList>
    </citation>
    <scope>NUCLEOTIDE SEQUENCE</scope>
    <source>
        <strain evidence="1">PEST</strain>
    </source>
</reference>
<organism evidence="1">
    <name type="scientific">Anopheles gambiae</name>
    <name type="common">African malaria mosquito</name>
    <dbReference type="NCBI Taxonomy" id="7165"/>
    <lineage>
        <taxon>Eukaryota</taxon>
        <taxon>Metazoa</taxon>
        <taxon>Ecdysozoa</taxon>
        <taxon>Arthropoda</taxon>
        <taxon>Hexapoda</taxon>
        <taxon>Insecta</taxon>
        <taxon>Pterygota</taxon>
        <taxon>Neoptera</taxon>
        <taxon>Endopterygota</taxon>
        <taxon>Diptera</taxon>
        <taxon>Nematocera</taxon>
        <taxon>Culicoidea</taxon>
        <taxon>Culicidae</taxon>
        <taxon>Anophelinae</taxon>
        <taxon>Anopheles</taxon>
    </lineage>
</organism>
<comment type="caution">
    <text evidence="1">The sequence shown here is derived from an EMBL/GenBank/DDBJ whole genome shotgun (WGS) entry which is preliminary data.</text>
</comment>
<reference evidence="1" key="2">
    <citation type="submission" date="2002-03" db="EMBL/GenBank/DDBJ databases">
        <authorList>
            <consortium name="The Anopheles Genome Sequencing Consortium"/>
        </authorList>
    </citation>
    <scope>NUCLEOTIDE SEQUENCE</scope>
    <source>
        <strain evidence="1">PEST</strain>
    </source>
</reference>
<dbReference type="EMBL" id="AAAB01008986">
    <property type="protein sequence ID" value="EAL38740.1"/>
    <property type="molecule type" value="Genomic_DNA"/>
</dbReference>
<dbReference type="PaxDb" id="7165-AGAP012172-PA"/>
<dbReference type="HOGENOM" id="CLU_1850070_0_0_1"/>
<evidence type="ECO:0000313" key="1">
    <source>
        <dbReference type="EMBL" id="EAL38740.1"/>
    </source>
</evidence>
<feature type="non-terminal residue" evidence="1">
    <location>
        <position position="1"/>
    </location>
</feature>
<sequence>FLCVCAHERAREKEVEGRLATAAAAAAVGLRQQQRNSTGRRSKRRAVRIRCCLGERSALHSRGRESGAVVVRWSKWSKRHIGGKGEKNKCSARACVCVYVPKPTSISVPDRLKIDGGVMWWCAFVRSSVRSLCVKRAKK</sequence>